<dbReference type="InterPro" id="IPR001698">
    <property type="entry name" value="CAPZB"/>
</dbReference>
<reference evidence="8 9" key="1">
    <citation type="journal article" date="2020" name="Nat. Food">
        <title>A phased Vanilla planifolia genome enables genetic improvement of flavour and production.</title>
        <authorList>
            <person name="Hasing T."/>
            <person name="Tang H."/>
            <person name="Brym M."/>
            <person name="Khazi F."/>
            <person name="Huang T."/>
            <person name="Chambers A.H."/>
        </authorList>
    </citation>
    <scope>NUCLEOTIDE SEQUENCE [LARGE SCALE GENOMIC DNA]</scope>
    <source>
        <tissue evidence="8">Leaf</tissue>
    </source>
</reference>
<evidence type="ECO:0000256" key="1">
    <source>
        <dbReference type="ARBA" id="ARBA00004245"/>
    </source>
</evidence>
<comment type="subcellular location">
    <subcellularLocation>
        <location evidence="1 7">Cytoplasm</location>
        <location evidence="1 7">Cytoskeleton</location>
    </subcellularLocation>
</comment>
<dbReference type="PANTHER" id="PTHR10619:SF0">
    <property type="entry name" value="F-ACTIN-CAPPING PROTEIN SUBUNIT BETA ISOFORMS 1 AND 2"/>
    <property type="match status" value="1"/>
</dbReference>
<evidence type="ECO:0000256" key="4">
    <source>
        <dbReference type="ARBA" id="ARBA00022490"/>
    </source>
</evidence>
<gene>
    <name evidence="8" type="ORF">HPP92_020744</name>
</gene>
<dbReference type="GO" id="GO:0051016">
    <property type="term" value="P:barbed-end actin filament capping"/>
    <property type="evidence" value="ECO:0007669"/>
    <property type="project" value="UniProtKB-UniRule"/>
</dbReference>
<dbReference type="GO" id="GO:0000902">
    <property type="term" value="P:cell morphogenesis"/>
    <property type="evidence" value="ECO:0007669"/>
    <property type="project" value="TreeGrafter"/>
</dbReference>
<organism evidence="8 9">
    <name type="scientific">Vanilla planifolia</name>
    <name type="common">Vanilla</name>
    <dbReference type="NCBI Taxonomy" id="51239"/>
    <lineage>
        <taxon>Eukaryota</taxon>
        <taxon>Viridiplantae</taxon>
        <taxon>Streptophyta</taxon>
        <taxon>Embryophyta</taxon>
        <taxon>Tracheophyta</taxon>
        <taxon>Spermatophyta</taxon>
        <taxon>Magnoliopsida</taxon>
        <taxon>Liliopsida</taxon>
        <taxon>Asparagales</taxon>
        <taxon>Orchidaceae</taxon>
        <taxon>Vanilloideae</taxon>
        <taxon>Vanilleae</taxon>
        <taxon>Vanilla</taxon>
    </lineage>
</organism>
<dbReference type="Gene3D" id="3.90.1150.210">
    <property type="entry name" value="F-actin capping protein, beta subunit"/>
    <property type="match status" value="1"/>
</dbReference>
<keyword evidence="4 7" id="KW-0963">Cytoplasm</keyword>
<keyword evidence="6 7" id="KW-0206">Cytoskeleton</keyword>
<dbReference type="Pfam" id="PF01115">
    <property type="entry name" value="F_actin_cap_B"/>
    <property type="match status" value="1"/>
</dbReference>
<evidence type="ECO:0000256" key="5">
    <source>
        <dbReference type="ARBA" id="ARBA00023203"/>
    </source>
</evidence>
<evidence type="ECO:0000313" key="8">
    <source>
        <dbReference type="EMBL" id="KAG0460447.1"/>
    </source>
</evidence>
<dbReference type="InterPro" id="IPR042276">
    <property type="entry name" value="CapZ_alpha/beta_2"/>
</dbReference>
<dbReference type="PANTHER" id="PTHR10619">
    <property type="entry name" value="F-ACTIN-CAPPING PROTEIN SUBUNIT BETA"/>
    <property type="match status" value="1"/>
</dbReference>
<comment type="caution">
    <text evidence="8">The sequence shown here is derived from an EMBL/GenBank/DDBJ whole genome shotgun (WGS) entry which is preliminary data.</text>
</comment>
<dbReference type="AlphaFoldDB" id="A0A835UG65"/>
<evidence type="ECO:0000256" key="2">
    <source>
        <dbReference type="ARBA" id="ARBA00006039"/>
    </source>
</evidence>
<dbReference type="EMBL" id="JADCNL010000011">
    <property type="protein sequence ID" value="KAG0460447.1"/>
    <property type="molecule type" value="Genomic_DNA"/>
</dbReference>
<accession>A0A835UG65</accession>
<evidence type="ECO:0000256" key="6">
    <source>
        <dbReference type="ARBA" id="ARBA00023212"/>
    </source>
</evidence>
<keyword evidence="5 7" id="KW-0009">Actin-binding</keyword>
<comment type="function">
    <text evidence="7">F-actin-capping proteins bind in a Ca(2+)-independent manner to the fast growing ends of actin filaments (barbed end) thereby blocking the exchange of subunits at these ends. Unlike other capping proteins (such as gelsolin and severin), these proteins do not sever actin filaments.</text>
</comment>
<proteinExistence type="inferred from homology"/>
<dbReference type="GO" id="GO:0008290">
    <property type="term" value="C:F-actin capping protein complex"/>
    <property type="evidence" value="ECO:0007669"/>
    <property type="project" value="UniProtKB-UniRule"/>
</dbReference>
<keyword evidence="9" id="KW-1185">Reference proteome</keyword>
<keyword evidence="3 7" id="KW-0117">Actin capping</keyword>
<dbReference type="SUPFAM" id="SSF90096">
    <property type="entry name" value="Subunits of heterodimeric actin filament capping protein Capz"/>
    <property type="match status" value="1"/>
</dbReference>
<comment type="similarity">
    <text evidence="2 7">Belongs to the F-actin-capping protein beta subunit family.</text>
</comment>
<protein>
    <recommendedName>
        <fullName evidence="7">F-actin-capping protein subunit beta</fullName>
    </recommendedName>
</protein>
<dbReference type="Proteomes" id="UP000636800">
    <property type="component" value="Chromosome 11"/>
</dbReference>
<evidence type="ECO:0000256" key="3">
    <source>
        <dbReference type="ARBA" id="ARBA00022467"/>
    </source>
</evidence>
<evidence type="ECO:0000256" key="7">
    <source>
        <dbReference type="RuleBase" id="RU365078"/>
    </source>
</evidence>
<dbReference type="GO" id="GO:0051015">
    <property type="term" value="F:actin filament binding"/>
    <property type="evidence" value="ECO:0007669"/>
    <property type="project" value="TreeGrafter"/>
</dbReference>
<dbReference type="InterPro" id="IPR037282">
    <property type="entry name" value="CapZ_alpha/beta"/>
</dbReference>
<evidence type="ECO:0000313" key="9">
    <source>
        <dbReference type="Proteomes" id="UP000636800"/>
    </source>
</evidence>
<name>A0A835UG65_VANPL</name>
<dbReference type="OrthoDB" id="1592419at2759"/>
<sequence length="147" mass="16965">MEGYLGKARKEEKIKKGNVKEIKIKENKEIVDGSKHGHGRRGYLHEGSWEAIHLIEVGPEENGKAHYRLTSTVMLSMTIEDKPSGTFNLSGSIRDSKLRNLEFFFFYFFLMSHDLAMADGHLCNMGKMIEELEENSGILWIRIQQKY</sequence>
<comment type="subunit">
    <text evidence="7">Heterodimer of an alpha and a beta subunit.</text>
</comment>